<dbReference type="HOGENOM" id="CLU_009683_3_0_1"/>
<organism evidence="1 2">
    <name type="scientific">Nematocida parisii (strain ERTm3)</name>
    <name type="common">Nematode killer fungus</name>
    <dbReference type="NCBI Taxonomy" id="935791"/>
    <lineage>
        <taxon>Eukaryota</taxon>
        <taxon>Fungi</taxon>
        <taxon>Fungi incertae sedis</taxon>
        <taxon>Microsporidia</taxon>
        <taxon>Nematocida</taxon>
    </lineage>
</organism>
<dbReference type="EMBL" id="GL870879">
    <property type="protein sequence ID" value="EIJ88087.1"/>
    <property type="molecule type" value="Genomic_DNA"/>
</dbReference>
<dbReference type="OrthoDB" id="2187559at2759"/>
<dbReference type="Proteomes" id="UP000002872">
    <property type="component" value="Unassembled WGS sequence"/>
</dbReference>
<sequence length="950" mass="110883">MAYIKNMLIRKGLIIGIITLCRMYCRVGLNVYEDLHNKEIGDGLCIRTNGPLFPARTFASEKCDLMHSMRFLSPGMDINYILSTVGTFPNDLVPSFSRYFNKDKAYKIKHLIKKKKYKMESLSEEEKDQLYVSDYHQTLVYLFPSTFGDLSIYTNRNNSFMRFIQSKHVLVHRINILASLFLLAEGVDVPLKIEGTRSEKVLVLKKIGTKEDMFSLSMIDMCNIKQPSGIVKPIEVKQREAVSVINFFIENKTNPDIREGGKYAEPRTHEDFKTGKFLKNARWLIQYYIFEYLGSESSIIELAKAVYSMLKESIKQKEKEGSNVEVEYLKSIIDKCFVKYTNNAASDKRMHALNLMYGKTFLDNAFPFSGCINIPSYRSISSYNRNKNENSFIETYSNCVEAGLLGLFCCLAYDAETKEYTTVHMGEVSSDLKKFFTIYNKPFETADYTIYNEWNKVVADLENENIKYLKENRNELVSGIINMLYVITEITGRYSKDKETIKEFYTRLEGHECKDNNFDENQSKLFNDIKSYITELFISLSKKCNSKKDSKEVERTIKIDTSNMSIKESIIEHPDIFGKISITYSVSELEGEIILEHSNMHLSIKVFYSKSCLDLITLNQTHINNISLCAEGEKNTTLTDYLIARCIERPQDTKIVEPVISFRKLHPENINISEENNYLYPIEKLFLYNKFRVIEHTMFMIHYIRECLVDYPFEDTGPWARLISNLLGSLPLNDYNVINHILYNPLFKKELYNHRYKKITTPAEVLDKHYTYRYMYGEHVHVLYCESLKRILQFLKTYISMGGEIGNYLLRLENSLLTDYSIKLLSLLTCGGENITYLSEIAEFIDNLDRNDPRYTNTLTSNDMWSVWFKMCFESDIFINIIEPIFDKFNSEEDEKTGRTVRQRFDFSDLNDSKKIEIFLKDLINKSPETRKKFYYAIASHNRFVGQKKS</sequence>
<dbReference type="AlphaFoldDB" id="I3EFU0"/>
<dbReference type="InParanoid" id="I3EFU0"/>
<evidence type="ECO:0000313" key="2">
    <source>
        <dbReference type="Proteomes" id="UP000002872"/>
    </source>
</evidence>
<gene>
    <name evidence="1" type="ORF">NEQG_01531</name>
</gene>
<protein>
    <submittedName>
        <fullName evidence="1">Uncharacterized protein</fullName>
    </submittedName>
</protein>
<keyword evidence="2" id="KW-1185">Reference proteome</keyword>
<dbReference type="VEuPathDB" id="MicrosporidiaDB:NEQG_01531"/>
<proteinExistence type="predicted"/>
<evidence type="ECO:0000313" key="1">
    <source>
        <dbReference type="EMBL" id="EIJ88087.1"/>
    </source>
</evidence>
<reference evidence="1" key="1">
    <citation type="submission" date="2011-01" db="EMBL/GenBank/DDBJ databases">
        <title>The Genome Sequence of Nematocida parisii strain ERTm3.</title>
        <authorList>
            <consortium name="The Broad Institute Genome Sequencing Platform"/>
            <consortium name="The Broad Institute Genome Sequencing Center for Infectious Disease"/>
            <person name="Cuomo C."/>
            <person name="Troemel E."/>
            <person name="Young S.K."/>
            <person name="Zeng Q."/>
            <person name="Gargeya S."/>
            <person name="Fitzgerald M."/>
            <person name="Haas B."/>
            <person name="Abouelleil A."/>
            <person name="Alvarado L."/>
            <person name="Arachchi H.M."/>
            <person name="Berlin A."/>
            <person name="Chapman S.B."/>
            <person name="Gearin G."/>
            <person name="Goldberg J."/>
            <person name="Griggs A."/>
            <person name="Gujja S."/>
            <person name="Hansen M."/>
            <person name="Heiman D."/>
            <person name="Howarth C."/>
            <person name="Larimer J."/>
            <person name="Lui A."/>
            <person name="MacDonald P.J.P."/>
            <person name="McCowen C."/>
            <person name="Montmayeur A."/>
            <person name="Murphy C."/>
            <person name="Neiman D."/>
            <person name="Pearson M."/>
            <person name="Priest M."/>
            <person name="Roberts A."/>
            <person name="Saif S."/>
            <person name="Shea T."/>
            <person name="Sisk P."/>
            <person name="Stolte C."/>
            <person name="Sykes S."/>
            <person name="Wortman J."/>
            <person name="Nusbaum C."/>
            <person name="Birren B."/>
        </authorList>
    </citation>
    <scope>NUCLEOTIDE SEQUENCE</scope>
    <source>
        <strain evidence="1">ERTm3</strain>
    </source>
</reference>
<name>I3EFU0_NEMP3</name>
<dbReference type="OMA" id="SINGHIC"/>
<accession>I3EFU0</accession>